<dbReference type="InterPro" id="IPR021379">
    <property type="entry name" value="DUF3012"/>
</dbReference>
<dbReference type="Proteomes" id="UP000216101">
    <property type="component" value="Unassembled WGS sequence"/>
</dbReference>
<evidence type="ECO:0000313" key="3">
    <source>
        <dbReference type="Proteomes" id="UP000216101"/>
    </source>
</evidence>
<name>A0A266Q9E5_9GAMM</name>
<dbReference type="AlphaFoldDB" id="A0A266Q9E5"/>
<dbReference type="PROSITE" id="PS51257">
    <property type="entry name" value="PROKAR_LIPOPROTEIN"/>
    <property type="match status" value="1"/>
</dbReference>
<accession>A0A266Q9E5</accession>
<dbReference type="Pfam" id="PF11216">
    <property type="entry name" value="DUF3012"/>
    <property type="match status" value="1"/>
</dbReference>
<dbReference type="EMBL" id="NHNI01000001">
    <property type="protein sequence ID" value="OZY86472.1"/>
    <property type="molecule type" value="Genomic_DNA"/>
</dbReference>
<comment type="caution">
    <text evidence="2">The sequence shown here is derived from an EMBL/GenBank/DDBJ whole genome shotgun (WGS) entry which is preliminary data.</text>
</comment>
<protein>
    <submittedName>
        <fullName evidence="2">DUF3012 domain-containing protein</fullName>
    </submittedName>
</protein>
<proteinExistence type="predicted"/>
<evidence type="ECO:0000256" key="1">
    <source>
        <dbReference type="SAM" id="SignalP"/>
    </source>
</evidence>
<gene>
    <name evidence="2" type="ORF">CBP51_05445</name>
</gene>
<evidence type="ECO:0000313" key="2">
    <source>
        <dbReference type="EMBL" id="OZY86472.1"/>
    </source>
</evidence>
<keyword evidence="1" id="KW-0732">Signal</keyword>
<organism evidence="2 3">
    <name type="scientific">Cellvibrio mixtus</name>
    <dbReference type="NCBI Taxonomy" id="39650"/>
    <lineage>
        <taxon>Bacteria</taxon>
        <taxon>Pseudomonadati</taxon>
        <taxon>Pseudomonadota</taxon>
        <taxon>Gammaproteobacteria</taxon>
        <taxon>Cellvibrionales</taxon>
        <taxon>Cellvibrionaceae</taxon>
        <taxon>Cellvibrio</taxon>
    </lineage>
</organism>
<feature type="chain" id="PRO_5012040386" evidence="1">
    <location>
        <begin position="25"/>
        <end position="59"/>
    </location>
</feature>
<reference evidence="3" key="1">
    <citation type="submission" date="2017-05" db="EMBL/GenBank/DDBJ databases">
        <authorList>
            <person name="Barney B.M."/>
        </authorList>
    </citation>
    <scope>NUCLEOTIDE SEQUENCE [LARGE SCALE GENOMIC DNA]</scope>
    <source>
        <strain evidence="3">PSBB022</strain>
    </source>
</reference>
<dbReference type="RefSeq" id="WP_078043776.1">
    <property type="nucleotide sequence ID" value="NZ_NHNI01000001.1"/>
</dbReference>
<keyword evidence="3" id="KW-1185">Reference proteome</keyword>
<sequence length="59" mass="6537">MTIHTRIVKLLFILATASILSACAPEVGSPDWCKSIETKPKGELTMNEAKDYAKHCVFK</sequence>
<feature type="signal peptide" evidence="1">
    <location>
        <begin position="1"/>
        <end position="24"/>
    </location>
</feature>